<dbReference type="SUPFAM" id="SSF49899">
    <property type="entry name" value="Concanavalin A-like lectins/glucanases"/>
    <property type="match status" value="1"/>
</dbReference>
<dbReference type="Pfam" id="PF00337">
    <property type="entry name" value="Gal-bind_lectin"/>
    <property type="match status" value="1"/>
</dbReference>
<evidence type="ECO:0000256" key="10">
    <source>
        <dbReference type="ARBA" id="ARBA00023136"/>
    </source>
</evidence>
<keyword evidence="11" id="KW-0464">Manganese</keyword>
<feature type="domain" description="Galectin" evidence="14">
    <location>
        <begin position="231"/>
        <end position="424"/>
    </location>
</feature>
<keyword evidence="7" id="KW-0735">Signal-anchor</keyword>
<evidence type="ECO:0000313" key="16">
    <source>
        <dbReference type="Proteomes" id="UP000822688"/>
    </source>
</evidence>
<protein>
    <recommendedName>
        <fullName evidence="14">Galectin domain-containing protein</fullName>
    </recommendedName>
</protein>
<dbReference type="Gene3D" id="2.60.120.200">
    <property type="match status" value="1"/>
</dbReference>
<evidence type="ECO:0000256" key="11">
    <source>
        <dbReference type="ARBA" id="ARBA00023211"/>
    </source>
</evidence>
<evidence type="ECO:0000256" key="5">
    <source>
        <dbReference type="ARBA" id="ARBA00022679"/>
    </source>
</evidence>
<keyword evidence="9" id="KW-0333">Golgi apparatus</keyword>
<comment type="similarity">
    <text evidence="3">Belongs to the glycosyltransferase 31 family.</text>
</comment>
<feature type="region of interest" description="Disordered" evidence="12">
    <location>
        <begin position="75"/>
        <end position="102"/>
    </location>
</feature>
<sequence>MTKKRQWSFLLLVLLAIFAVRCSFSVGYFQSQGRSYADYRSPVIVFDSSFVWAPAPSPSGRNSTSPLANNTVISRQGSNSSLPLANTTVTSRHDSNSSLPLANTTITSLHDSNSSLPLINNTKTSGEDDDLSLLLDDDPIISAYPTLLPEIHKVPRVQPIWKYLVNYLRRPNVPKDATKALREGLRAWREINKTMVDEANERANSSAHKVDNKCPFFVSALNATELKSEPFLLPIPCGLVLDSSVTVVGTPGVKTGDFSLELIGSELFEEGDEPVVFHFSVRLRGDQITINPSIVQNTWTVGGDWQLEQRCPVLPDCENCETSSDGKVDGLKVCNSDIGQNITRKAGPGLWKGINVLEGSVKTWFPFSEGFPFVVTISAGWDGFHVSVNGKHVTSFKYRQSLEPWMVNSLRIKGDLQTSSVIVNGLPISDDASLIPDLKVIRAPKLPKRATLFVGVFSSNSNFVRRMAVRRTWMQYPEVRNGTVVVRFFVGLHQNTQVNKELWTESLTYGDMQILPMVDYYNIITYKTLAICMYAEYNLKADYVMKTDDDTFLRVDTVLSTISESKQNSTHSLFLGNLEFTANPERDPSNKWFVNTQEWSNDTYPPWAHGPGYIMSQDIAHFVVEGHQKNLLKFFKLEDVAMGIWVDKYKSLKKKVVDYVTYENYQHGVCENGFIISHYQNPSQMQCLWNNEMNGEHGICCNNDI</sequence>
<dbReference type="InterPro" id="IPR002659">
    <property type="entry name" value="Glyco_trans_31"/>
</dbReference>
<evidence type="ECO:0000256" key="7">
    <source>
        <dbReference type="ARBA" id="ARBA00022968"/>
    </source>
</evidence>
<keyword evidence="16" id="KW-1185">Reference proteome</keyword>
<organism evidence="15 16">
    <name type="scientific">Ceratodon purpureus</name>
    <name type="common">Fire moss</name>
    <name type="synonym">Dicranum purpureum</name>
    <dbReference type="NCBI Taxonomy" id="3225"/>
    <lineage>
        <taxon>Eukaryota</taxon>
        <taxon>Viridiplantae</taxon>
        <taxon>Streptophyta</taxon>
        <taxon>Embryophyta</taxon>
        <taxon>Bryophyta</taxon>
        <taxon>Bryophytina</taxon>
        <taxon>Bryopsida</taxon>
        <taxon>Dicranidae</taxon>
        <taxon>Pseudoditrichales</taxon>
        <taxon>Ditrichaceae</taxon>
        <taxon>Ceratodon</taxon>
    </lineage>
</organism>
<dbReference type="PROSITE" id="PS51304">
    <property type="entry name" value="GALECTIN"/>
    <property type="match status" value="1"/>
</dbReference>
<keyword evidence="8" id="KW-1133">Transmembrane helix</keyword>
<evidence type="ECO:0000256" key="6">
    <source>
        <dbReference type="ARBA" id="ARBA00022692"/>
    </source>
</evidence>
<dbReference type="EMBL" id="CM026432">
    <property type="protein sequence ID" value="KAG0556749.1"/>
    <property type="molecule type" value="Genomic_DNA"/>
</dbReference>
<dbReference type="CDD" id="cd00070">
    <property type="entry name" value="GLECT"/>
    <property type="match status" value="1"/>
</dbReference>
<evidence type="ECO:0000256" key="12">
    <source>
        <dbReference type="SAM" id="MobiDB-lite"/>
    </source>
</evidence>
<feature type="chain" id="PRO_5035733824" description="Galectin domain-containing protein" evidence="13">
    <location>
        <begin position="23"/>
        <end position="705"/>
    </location>
</feature>
<evidence type="ECO:0000256" key="3">
    <source>
        <dbReference type="ARBA" id="ARBA00008661"/>
    </source>
</evidence>
<accession>A0A8T0GF26</accession>
<dbReference type="Proteomes" id="UP000822688">
    <property type="component" value="Chromosome 11"/>
</dbReference>
<gene>
    <name evidence="15" type="ORF">KC19_11G076600</name>
</gene>
<dbReference type="InterPro" id="IPR013320">
    <property type="entry name" value="ConA-like_dom_sf"/>
</dbReference>
<dbReference type="GO" id="GO:0030246">
    <property type="term" value="F:carbohydrate binding"/>
    <property type="evidence" value="ECO:0007669"/>
    <property type="project" value="InterPro"/>
</dbReference>
<dbReference type="PANTHER" id="PTHR11214:SF3">
    <property type="entry name" value="BETA-1,3-GALACTOSYLTRANSFERASE 6"/>
    <property type="match status" value="1"/>
</dbReference>
<keyword evidence="6" id="KW-0812">Transmembrane</keyword>
<evidence type="ECO:0000256" key="4">
    <source>
        <dbReference type="ARBA" id="ARBA00022676"/>
    </source>
</evidence>
<keyword evidence="5" id="KW-0808">Transferase</keyword>
<comment type="pathway">
    <text evidence="2">Protein modification; protein glycosylation.</text>
</comment>
<evidence type="ECO:0000256" key="1">
    <source>
        <dbReference type="ARBA" id="ARBA00004323"/>
    </source>
</evidence>
<reference evidence="15 16" key="1">
    <citation type="submission" date="2020-06" db="EMBL/GenBank/DDBJ databases">
        <title>WGS assembly of Ceratodon purpureus strain R40.</title>
        <authorList>
            <person name="Carey S.B."/>
            <person name="Jenkins J."/>
            <person name="Shu S."/>
            <person name="Lovell J.T."/>
            <person name="Sreedasyam A."/>
            <person name="Maumus F."/>
            <person name="Tiley G.P."/>
            <person name="Fernandez-Pozo N."/>
            <person name="Barry K."/>
            <person name="Chen C."/>
            <person name="Wang M."/>
            <person name="Lipzen A."/>
            <person name="Daum C."/>
            <person name="Saski C.A."/>
            <person name="Payton A.C."/>
            <person name="Mcbreen J.C."/>
            <person name="Conrad R.E."/>
            <person name="Kollar L.M."/>
            <person name="Olsson S."/>
            <person name="Huttunen S."/>
            <person name="Landis J.B."/>
            <person name="Wickett N.J."/>
            <person name="Johnson M.G."/>
            <person name="Rensing S.A."/>
            <person name="Grimwood J."/>
            <person name="Schmutz J."/>
            <person name="Mcdaniel S.F."/>
        </authorList>
    </citation>
    <scope>NUCLEOTIDE SEQUENCE [LARGE SCALE GENOMIC DNA]</scope>
    <source>
        <strain evidence="15 16">R40</strain>
    </source>
</reference>
<name>A0A8T0GF26_CERPU</name>
<dbReference type="InterPro" id="IPR001079">
    <property type="entry name" value="Galectin_CRD"/>
</dbReference>
<feature type="signal peptide" evidence="13">
    <location>
        <begin position="1"/>
        <end position="22"/>
    </location>
</feature>
<dbReference type="AlphaFoldDB" id="A0A8T0GF26"/>
<dbReference type="SMART" id="SM00276">
    <property type="entry name" value="GLECT"/>
    <property type="match status" value="1"/>
</dbReference>
<dbReference type="SMART" id="SM00908">
    <property type="entry name" value="Gal-bind_lectin"/>
    <property type="match status" value="1"/>
</dbReference>
<dbReference type="GO" id="GO:0008378">
    <property type="term" value="F:galactosyltransferase activity"/>
    <property type="evidence" value="ECO:0007669"/>
    <property type="project" value="UniProtKB-ARBA"/>
</dbReference>
<evidence type="ECO:0000259" key="14">
    <source>
        <dbReference type="PROSITE" id="PS51304"/>
    </source>
</evidence>
<keyword evidence="4" id="KW-0328">Glycosyltransferase</keyword>
<dbReference type="PANTHER" id="PTHR11214">
    <property type="entry name" value="BETA-1,3-N-ACETYLGLUCOSAMINYLTRANSFERASE"/>
    <property type="match status" value="1"/>
</dbReference>
<comment type="subcellular location">
    <subcellularLocation>
        <location evidence="1">Golgi apparatus membrane</location>
        <topology evidence="1">Single-pass type II membrane protein</topology>
    </subcellularLocation>
</comment>
<evidence type="ECO:0000256" key="13">
    <source>
        <dbReference type="SAM" id="SignalP"/>
    </source>
</evidence>
<keyword evidence="13" id="KW-0732">Signal</keyword>
<evidence type="ECO:0000256" key="2">
    <source>
        <dbReference type="ARBA" id="ARBA00004922"/>
    </source>
</evidence>
<evidence type="ECO:0000313" key="15">
    <source>
        <dbReference type="EMBL" id="KAG0556749.1"/>
    </source>
</evidence>
<comment type="caution">
    <text evidence="15">The sequence shown here is derived from an EMBL/GenBank/DDBJ whole genome shotgun (WGS) entry which is preliminary data.</text>
</comment>
<dbReference type="GO" id="GO:1901137">
    <property type="term" value="P:carbohydrate derivative biosynthetic process"/>
    <property type="evidence" value="ECO:0007669"/>
    <property type="project" value="UniProtKB-ARBA"/>
</dbReference>
<keyword evidence="10" id="KW-0472">Membrane</keyword>
<proteinExistence type="inferred from homology"/>
<dbReference type="Gene3D" id="3.90.550.50">
    <property type="match status" value="1"/>
</dbReference>
<evidence type="ECO:0000256" key="9">
    <source>
        <dbReference type="ARBA" id="ARBA00023034"/>
    </source>
</evidence>
<dbReference type="Pfam" id="PF01762">
    <property type="entry name" value="Galactosyl_T"/>
    <property type="match status" value="1"/>
</dbReference>
<dbReference type="GO" id="GO:0000139">
    <property type="term" value="C:Golgi membrane"/>
    <property type="evidence" value="ECO:0007669"/>
    <property type="project" value="UniProtKB-SubCell"/>
</dbReference>
<evidence type="ECO:0000256" key="8">
    <source>
        <dbReference type="ARBA" id="ARBA00022989"/>
    </source>
</evidence>